<gene>
    <name evidence="3" type="ORF">Atai01_78790</name>
</gene>
<evidence type="ECO:0008006" key="5">
    <source>
        <dbReference type="Google" id="ProtNLM"/>
    </source>
</evidence>
<dbReference type="Pfam" id="PF11796">
    <property type="entry name" value="DUF3323"/>
    <property type="match status" value="1"/>
</dbReference>
<organism evidence="3 4">
    <name type="scientific">Amycolatopsis taiwanensis</name>
    <dbReference type="NCBI Taxonomy" id="342230"/>
    <lineage>
        <taxon>Bacteria</taxon>
        <taxon>Bacillati</taxon>
        <taxon>Actinomycetota</taxon>
        <taxon>Actinomycetes</taxon>
        <taxon>Pseudonocardiales</taxon>
        <taxon>Pseudonocardiaceae</taxon>
        <taxon>Amycolatopsis</taxon>
    </lineage>
</organism>
<accession>A0A9W6RC77</accession>
<dbReference type="NCBIfam" id="TIGR02679">
    <property type="entry name" value="TIGR02679 family protein"/>
    <property type="match status" value="1"/>
</dbReference>
<dbReference type="InterPro" id="IPR024466">
    <property type="entry name" value="CHP02679_N"/>
</dbReference>
<sequence>MTVPDVMRQAALMPMWQSVHDRLSSGRAVSRVRIGPLDDAQQSAVADLLGLDRLPGREYVIPLSKLHSALAEAGTDLPCVLTAVVGPIGDRAAERERIEADRAALWAWLENHPEVQRQPALRAWARQVRRTGVVEGSVARTREILSTALAVLSRLPAEGQPLPALAGETTGAPHALDEGTRLGNLVLRALAEIFDASVPATAYDRRMLWERAGVAADELSSMVLAAGLRVAGRGIACDIARACADAGHVAALTLAQLRASVWESAPGQVWIVENPSILAMAVNRFEATCPPLVCTSGWPNTAVMMLLRGFADLGSDLRYHGDFDGEGLRIAAYVMEKTHARPWRMNTVDFLHGLREEVPGPAPGRLTEAPWDDNLARTIREHGESLAEEHAAEDLLSDLDAAAPH</sequence>
<dbReference type="Pfam" id="PF09664">
    <property type="entry name" value="DUF2399"/>
    <property type="match status" value="1"/>
</dbReference>
<protein>
    <recommendedName>
        <fullName evidence="5">TIGR02679 family protein</fullName>
    </recommendedName>
</protein>
<reference evidence="3" key="1">
    <citation type="submission" date="2023-03" db="EMBL/GenBank/DDBJ databases">
        <title>Amycolatopsis taiwanensis NBRC 103393.</title>
        <authorList>
            <person name="Ichikawa N."/>
            <person name="Sato H."/>
            <person name="Tonouchi N."/>
        </authorList>
    </citation>
    <scope>NUCLEOTIDE SEQUENCE</scope>
    <source>
        <strain evidence="3">NBRC 103393</strain>
    </source>
</reference>
<feature type="domain" description="Conserved hypothetical protein CHP02679 N terminus" evidence="2">
    <location>
        <begin position="30"/>
        <end position="229"/>
    </location>
</feature>
<evidence type="ECO:0000313" key="4">
    <source>
        <dbReference type="Proteomes" id="UP001165136"/>
    </source>
</evidence>
<keyword evidence="4" id="KW-1185">Reference proteome</keyword>
<dbReference type="InterPro" id="IPR013495">
    <property type="entry name" value="CHP02679"/>
</dbReference>
<dbReference type="EMBL" id="BSTI01000033">
    <property type="protein sequence ID" value="GLY71260.1"/>
    <property type="molecule type" value="Genomic_DNA"/>
</dbReference>
<feature type="domain" description="DUF2399" evidence="1">
    <location>
        <begin position="251"/>
        <end position="399"/>
    </location>
</feature>
<dbReference type="Proteomes" id="UP001165136">
    <property type="component" value="Unassembled WGS sequence"/>
</dbReference>
<comment type="caution">
    <text evidence="3">The sequence shown here is derived from an EMBL/GenBank/DDBJ whole genome shotgun (WGS) entry which is preliminary data.</text>
</comment>
<evidence type="ECO:0000259" key="2">
    <source>
        <dbReference type="Pfam" id="PF11796"/>
    </source>
</evidence>
<proteinExistence type="predicted"/>
<dbReference type="RefSeq" id="WP_285490915.1">
    <property type="nucleotide sequence ID" value="NZ_BSTI01000033.1"/>
</dbReference>
<evidence type="ECO:0000259" key="1">
    <source>
        <dbReference type="Pfam" id="PF09664"/>
    </source>
</evidence>
<dbReference type="AlphaFoldDB" id="A0A9W6RC77"/>
<name>A0A9W6RC77_9PSEU</name>
<dbReference type="InterPro" id="IPR024465">
    <property type="entry name" value="DUF2399"/>
</dbReference>
<evidence type="ECO:0000313" key="3">
    <source>
        <dbReference type="EMBL" id="GLY71260.1"/>
    </source>
</evidence>